<name>A0A1E3NPA2_9ASCO</name>
<dbReference type="EMBL" id="KV454002">
    <property type="protein sequence ID" value="ODQ47909.1"/>
    <property type="molecule type" value="Genomic_DNA"/>
</dbReference>
<dbReference type="InterPro" id="IPR036318">
    <property type="entry name" value="FAD-bd_PCMH-like_sf"/>
</dbReference>
<sequence>MYRHFSHRLSLGLKSPIANGRRSIITGPTRTGSGASSQRKVAKVPSAGEGKKESGSWRSIFDASFVFNLFLVVGAMGAGYTLGKTTILTAPPATLFPAQSTTPYATMAEYEKEDKERESKQYDMFRRCILRILESKGIEVDMKNGQNESLYEQKYCSRDISEIMNDADSLSNVFFGRDPKEWEGKQFVWYPQNTQDTATIMKYCDEFKVPVSTGTSGIDPTGLGFQINFRDFAMEQQDGGDVLRFGLNVSGEDLNRALGEKGFGHFSNRGLRPLDLFLLHSGVKLSDSDGRLIANRFDADAVDGIECVLPDGEVLEVRNSNELPDDYKLYRFLVPFQEQVCVITRVLFARERPALPAGRPEEPLTSLVVVGSNDLGSLTGAIQDIRQRVGAGRAISLVDSHGCARVADTYGPYGTFAVLKAGEQELAKLRKKLGGSADVCFQQLDIDSIATPAAAAVCYFSASSPSGDDGAAASGAVLLVQDDVADEHGAIRTYRNKTPAAESEALDRAGPSVKRDLLRKIKLAVDSGRVLNRNAGIAVSPPASSSTS</sequence>
<keyword evidence="3" id="KW-1185">Reference proteome</keyword>
<dbReference type="SUPFAM" id="SSF56176">
    <property type="entry name" value="FAD-binding/transporter-associated domain-like"/>
    <property type="match status" value="1"/>
</dbReference>
<protein>
    <submittedName>
        <fullName evidence="2">Uncharacterized protein</fullName>
    </submittedName>
</protein>
<dbReference type="AlphaFoldDB" id="A0A1E3NPA2"/>
<dbReference type="GeneID" id="30176409"/>
<dbReference type="GO" id="GO:0050660">
    <property type="term" value="F:flavin adenine dinucleotide binding"/>
    <property type="evidence" value="ECO:0007669"/>
    <property type="project" value="InterPro"/>
</dbReference>
<dbReference type="OrthoDB" id="3991114at2759"/>
<accession>A0A1E3NPA2</accession>
<feature type="compositionally biased region" description="Polar residues" evidence="1">
    <location>
        <begin position="26"/>
        <end position="39"/>
    </location>
</feature>
<proteinExistence type="predicted"/>
<feature type="region of interest" description="Disordered" evidence="1">
    <location>
        <begin position="21"/>
        <end position="54"/>
    </location>
</feature>
<organism evidence="2 3">
    <name type="scientific">Pichia membranifaciens NRRL Y-2026</name>
    <dbReference type="NCBI Taxonomy" id="763406"/>
    <lineage>
        <taxon>Eukaryota</taxon>
        <taxon>Fungi</taxon>
        <taxon>Dikarya</taxon>
        <taxon>Ascomycota</taxon>
        <taxon>Saccharomycotina</taxon>
        <taxon>Pichiomycetes</taxon>
        <taxon>Pichiales</taxon>
        <taxon>Pichiaceae</taxon>
        <taxon>Pichia</taxon>
    </lineage>
</organism>
<gene>
    <name evidence="2" type="ORF">PICMEDRAFT_10853</name>
</gene>
<reference evidence="2 3" key="1">
    <citation type="journal article" date="2016" name="Proc. Natl. Acad. Sci. U.S.A.">
        <title>Comparative genomics of biotechnologically important yeasts.</title>
        <authorList>
            <person name="Riley R."/>
            <person name="Haridas S."/>
            <person name="Wolfe K.H."/>
            <person name="Lopes M.R."/>
            <person name="Hittinger C.T."/>
            <person name="Goeker M."/>
            <person name="Salamov A.A."/>
            <person name="Wisecaver J.H."/>
            <person name="Long T.M."/>
            <person name="Calvey C.H."/>
            <person name="Aerts A.L."/>
            <person name="Barry K.W."/>
            <person name="Choi C."/>
            <person name="Clum A."/>
            <person name="Coughlan A.Y."/>
            <person name="Deshpande S."/>
            <person name="Douglass A.P."/>
            <person name="Hanson S.J."/>
            <person name="Klenk H.-P."/>
            <person name="LaButti K.M."/>
            <person name="Lapidus A."/>
            <person name="Lindquist E.A."/>
            <person name="Lipzen A.M."/>
            <person name="Meier-Kolthoff J.P."/>
            <person name="Ohm R.A."/>
            <person name="Otillar R.P."/>
            <person name="Pangilinan J.L."/>
            <person name="Peng Y."/>
            <person name="Rokas A."/>
            <person name="Rosa C.A."/>
            <person name="Scheuner C."/>
            <person name="Sibirny A.A."/>
            <person name="Slot J.C."/>
            <person name="Stielow J.B."/>
            <person name="Sun H."/>
            <person name="Kurtzman C.P."/>
            <person name="Blackwell M."/>
            <person name="Grigoriev I.V."/>
            <person name="Jeffries T.W."/>
        </authorList>
    </citation>
    <scope>NUCLEOTIDE SEQUENCE [LARGE SCALE GENOMIC DNA]</scope>
    <source>
        <strain evidence="2 3">NRRL Y-2026</strain>
    </source>
</reference>
<evidence type="ECO:0000256" key="1">
    <source>
        <dbReference type="SAM" id="MobiDB-lite"/>
    </source>
</evidence>
<dbReference type="Proteomes" id="UP000094455">
    <property type="component" value="Unassembled WGS sequence"/>
</dbReference>
<evidence type="ECO:0000313" key="2">
    <source>
        <dbReference type="EMBL" id="ODQ47909.1"/>
    </source>
</evidence>
<dbReference type="RefSeq" id="XP_019019022.1">
    <property type="nucleotide sequence ID" value="XM_019159722.1"/>
</dbReference>
<evidence type="ECO:0000313" key="3">
    <source>
        <dbReference type="Proteomes" id="UP000094455"/>
    </source>
</evidence>